<evidence type="ECO:0000313" key="3">
    <source>
        <dbReference type="Proteomes" id="UP001500460"/>
    </source>
</evidence>
<feature type="compositionally biased region" description="Basic and acidic residues" evidence="1">
    <location>
        <begin position="40"/>
        <end position="52"/>
    </location>
</feature>
<gene>
    <name evidence="2" type="ORF">GCM10010421_21950</name>
</gene>
<feature type="compositionally biased region" description="Basic and acidic residues" evidence="1">
    <location>
        <begin position="86"/>
        <end position="99"/>
    </location>
</feature>
<organism evidence="2 3">
    <name type="scientific">Streptomyces glaucus</name>
    <dbReference type="NCBI Taxonomy" id="284029"/>
    <lineage>
        <taxon>Bacteria</taxon>
        <taxon>Bacillati</taxon>
        <taxon>Actinomycetota</taxon>
        <taxon>Actinomycetes</taxon>
        <taxon>Kitasatosporales</taxon>
        <taxon>Streptomycetaceae</taxon>
        <taxon>Streptomyces</taxon>
    </lineage>
</organism>
<feature type="region of interest" description="Disordered" evidence="1">
    <location>
        <begin position="86"/>
        <end position="110"/>
    </location>
</feature>
<reference evidence="2 3" key="1">
    <citation type="journal article" date="2019" name="Int. J. Syst. Evol. Microbiol.">
        <title>The Global Catalogue of Microorganisms (GCM) 10K type strain sequencing project: providing services to taxonomists for standard genome sequencing and annotation.</title>
        <authorList>
            <consortium name="The Broad Institute Genomics Platform"/>
            <consortium name="The Broad Institute Genome Sequencing Center for Infectious Disease"/>
            <person name="Wu L."/>
            <person name="Ma J."/>
        </authorList>
    </citation>
    <scope>NUCLEOTIDE SEQUENCE [LARGE SCALE GENOMIC DNA]</scope>
    <source>
        <strain evidence="2 3">JCM 6922</strain>
    </source>
</reference>
<feature type="region of interest" description="Disordered" evidence="1">
    <location>
        <begin position="1"/>
        <end position="60"/>
    </location>
</feature>
<name>A0ABN3JK23_9ACTN</name>
<dbReference type="EMBL" id="BAAATK010000011">
    <property type="protein sequence ID" value="GAA2432712.1"/>
    <property type="molecule type" value="Genomic_DNA"/>
</dbReference>
<protein>
    <submittedName>
        <fullName evidence="2">Uncharacterized protein</fullName>
    </submittedName>
</protein>
<accession>A0ABN3JK23</accession>
<keyword evidence="3" id="KW-1185">Reference proteome</keyword>
<sequence>MRGQHGSPPPEAATAGQSRTFRTSDETRSASEGLYSSFQRPDERAVEQDPRAVARRRRETWPEIHARARKDGGGILLAGRAGIRSDRVTGRTRGERGERPWCGTAGTGSR</sequence>
<evidence type="ECO:0000256" key="1">
    <source>
        <dbReference type="SAM" id="MobiDB-lite"/>
    </source>
</evidence>
<comment type="caution">
    <text evidence="2">The sequence shown here is derived from an EMBL/GenBank/DDBJ whole genome shotgun (WGS) entry which is preliminary data.</text>
</comment>
<evidence type="ECO:0000313" key="2">
    <source>
        <dbReference type="EMBL" id="GAA2432712.1"/>
    </source>
</evidence>
<proteinExistence type="predicted"/>
<dbReference type="Proteomes" id="UP001500460">
    <property type="component" value="Unassembled WGS sequence"/>
</dbReference>